<dbReference type="InterPro" id="IPR050789">
    <property type="entry name" value="Diverse_Enzym_Activities"/>
</dbReference>
<dbReference type="AlphaFoldDB" id="A0A9P4ILE0"/>
<gene>
    <name evidence="4" type="ORF">NA57DRAFT_54640</name>
</gene>
<evidence type="ECO:0000256" key="2">
    <source>
        <dbReference type="ARBA" id="ARBA00022801"/>
    </source>
</evidence>
<dbReference type="Proteomes" id="UP000799772">
    <property type="component" value="Unassembled WGS sequence"/>
</dbReference>
<dbReference type="Gene3D" id="3.40.710.10">
    <property type="entry name" value="DD-peptidase/beta-lactamase superfamily"/>
    <property type="match status" value="1"/>
</dbReference>
<dbReference type="Pfam" id="PF00144">
    <property type="entry name" value="Beta-lactamase"/>
    <property type="match status" value="1"/>
</dbReference>
<comment type="caution">
    <text evidence="4">The sequence shown here is derived from an EMBL/GenBank/DDBJ whole genome shotgun (WGS) entry which is preliminary data.</text>
</comment>
<accession>A0A9P4ILE0</accession>
<comment type="similarity">
    <text evidence="1">Belongs to the class-A beta-lactamase family.</text>
</comment>
<feature type="domain" description="Beta-lactamase-related" evidence="3">
    <location>
        <begin position="10"/>
        <end position="376"/>
    </location>
</feature>
<organism evidence="4 5">
    <name type="scientific">Rhizodiscina lignyota</name>
    <dbReference type="NCBI Taxonomy" id="1504668"/>
    <lineage>
        <taxon>Eukaryota</taxon>
        <taxon>Fungi</taxon>
        <taxon>Dikarya</taxon>
        <taxon>Ascomycota</taxon>
        <taxon>Pezizomycotina</taxon>
        <taxon>Dothideomycetes</taxon>
        <taxon>Pleosporomycetidae</taxon>
        <taxon>Aulographales</taxon>
        <taxon>Rhizodiscinaceae</taxon>
        <taxon>Rhizodiscina</taxon>
    </lineage>
</organism>
<evidence type="ECO:0000313" key="4">
    <source>
        <dbReference type="EMBL" id="KAF2100562.1"/>
    </source>
</evidence>
<proteinExistence type="inferred from homology"/>
<dbReference type="SUPFAM" id="SSF56601">
    <property type="entry name" value="beta-lactamase/transpeptidase-like"/>
    <property type="match status" value="1"/>
</dbReference>
<dbReference type="InterPro" id="IPR012338">
    <property type="entry name" value="Beta-lactam/transpept-like"/>
</dbReference>
<dbReference type="PANTHER" id="PTHR43283">
    <property type="entry name" value="BETA-LACTAMASE-RELATED"/>
    <property type="match status" value="1"/>
</dbReference>
<protein>
    <submittedName>
        <fullName evidence="4">Beta-lactamase</fullName>
    </submittedName>
</protein>
<evidence type="ECO:0000256" key="1">
    <source>
        <dbReference type="ARBA" id="ARBA00009009"/>
    </source>
</evidence>
<dbReference type="EMBL" id="ML978124">
    <property type="protein sequence ID" value="KAF2100562.1"/>
    <property type="molecule type" value="Genomic_DNA"/>
</dbReference>
<dbReference type="GO" id="GO:0016787">
    <property type="term" value="F:hydrolase activity"/>
    <property type="evidence" value="ECO:0007669"/>
    <property type="project" value="UniProtKB-KW"/>
</dbReference>
<reference evidence="4" key="1">
    <citation type="journal article" date="2020" name="Stud. Mycol.">
        <title>101 Dothideomycetes genomes: a test case for predicting lifestyles and emergence of pathogens.</title>
        <authorList>
            <person name="Haridas S."/>
            <person name="Albert R."/>
            <person name="Binder M."/>
            <person name="Bloem J."/>
            <person name="Labutti K."/>
            <person name="Salamov A."/>
            <person name="Andreopoulos B."/>
            <person name="Baker S."/>
            <person name="Barry K."/>
            <person name="Bills G."/>
            <person name="Bluhm B."/>
            <person name="Cannon C."/>
            <person name="Castanera R."/>
            <person name="Culley D."/>
            <person name="Daum C."/>
            <person name="Ezra D."/>
            <person name="Gonzalez J."/>
            <person name="Henrissat B."/>
            <person name="Kuo A."/>
            <person name="Liang C."/>
            <person name="Lipzen A."/>
            <person name="Lutzoni F."/>
            <person name="Magnuson J."/>
            <person name="Mondo S."/>
            <person name="Nolan M."/>
            <person name="Ohm R."/>
            <person name="Pangilinan J."/>
            <person name="Park H.-J."/>
            <person name="Ramirez L."/>
            <person name="Alfaro M."/>
            <person name="Sun H."/>
            <person name="Tritt A."/>
            <person name="Yoshinaga Y."/>
            <person name="Zwiers L.-H."/>
            <person name="Turgeon B."/>
            <person name="Goodwin S."/>
            <person name="Spatafora J."/>
            <person name="Crous P."/>
            <person name="Grigoriev I."/>
        </authorList>
    </citation>
    <scope>NUCLEOTIDE SEQUENCE</scope>
    <source>
        <strain evidence="4">CBS 133067</strain>
    </source>
</reference>
<keyword evidence="5" id="KW-1185">Reference proteome</keyword>
<sequence>MADDIETGFQAAIDAGKINGAVICATDTEGRFVYDKALGERTLLSGEKRPQQLDDVLFLASATKIITSIAAMQCVEDGLLSLTGDLSSIAPELAAKQVITGFSEDGETPLLEPPARPVTLEMLLSHSSGVTYDFMNPHLAKWSQKFNAPQEGQRRPVEEAFKYPLAFHPGASWMYGPGLDWAGRIIERVTGGTLGEYMQKRVFDPLGINSAQFYPVTREDLRARLVDLNPQDPDGLGLPVIGGSGDINKRNQGDFGGHGLFMAGDDYIKVLHSLLANDGKLLKPTTVDDMFQHHLSPEATTGHQAALASPMGVFFRVGIDTDMKAGHGLGGLLMLQDVDGWYGDHTMTWGGGLTLTWFIDRKNDLCGVGALQATLPVDGEAIAALKQTFRRDIYRKRAAWKQQQ</sequence>
<evidence type="ECO:0000259" key="3">
    <source>
        <dbReference type="Pfam" id="PF00144"/>
    </source>
</evidence>
<name>A0A9P4ILE0_9PEZI</name>
<evidence type="ECO:0000313" key="5">
    <source>
        <dbReference type="Proteomes" id="UP000799772"/>
    </source>
</evidence>
<dbReference type="OrthoDB" id="428260at2759"/>
<dbReference type="InterPro" id="IPR001466">
    <property type="entry name" value="Beta-lactam-related"/>
</dbReference>
<dbReference type="PANTHER" id="PTHR43283:SF17">
    <property type="entry name" value="(LOVD), PUTATIVE (AFU_ORTHOLOGUE AFUA_5G00920)-RELATED"/>
    <property type="match status" value="1"/>
</dbReference>
<keyword evidence="2" id="KW-0378">Hydrolase</keyword>